<name>A0ACB9LM54_9MYRT</name>
<dbReference type="EMBL" id="CM042890">
    <property type="protein sequence ID" value="KAI4312435.1"/>
    <property type="molecule type" value="Genomic_DNA"/>
</dbReference>
<keyword evidence="2" id="KW-1185">Reference proteome</keyword>
<reference evidence="2" key="1">
    <citation type="journal article" date="2023" name="Front. Plant Sci.">
        <title>Chromosomal-level genome assembly of Melastoma candidum provides insights into trichome evolution.</title>
        <authorList>
            <person name="Zhong Y."/>
            <person name="Wu W."/>
            <person name="Sun C."/>
            <person name="Zou P."/>
            <person name="Liu Y."/>
            <person name="Dai S."/>
            <person name="Zhou R."/>
        </authorList>
    </citation>
    <scope>NUCLEOTIDE SEQUENCE [LARGE SCALE GENOMIC DNA]</scope>
</reference>
<sequence length="102" mass="10170">MAKDVELLEVGEGDDGGGGGSVGEASGCGHRRAGGEGNASAKWVAIKGTTWTVSVLWWGAGCRDFGRTGDGPLPGRRGSGWLSRLEALLPVNSGVGGGAVFG</sequence>
<accession>A0ACB9LM54</accession>
<organism evidence="1 2">
    <name type="scientific">Melastoma candidum</name>
    <dbReference type="NCBI Taxonomy" id="119954"/>
    <lineage>
        <taxon>Eukaryota</taxon>
        <taxon>Viridiplantae</taxon>
        <taxon>Streptophyta</taxon>
        <taxon>Embryophyta</taxon>
        <taxon>Tracheophyta</taxon>
        <taxon>Spermatophyta</taxon>
        <taxon>Magnoliopsida</taxon>
        <taxon>eudicotyledons</taxon>
        <taxon>Gunneridae</taxon>
        <taxon>Pentapetalae</taxon>
        <taxon>rosids</taxon>
        <taxon>malvids</taxon>
        <taxon>Myrtales</taxon>
        <taxon>Melastomataceae</taxon>
        <taxon>Melastomatoideae</taxon>
        <taxon>Melastomateae</taxon>
        <taxon>Melastoma</taxon>
    </lineage>
</organism>
<dbReference type="Proteomes" id="UP001057402">
    <property type="component" value="Chromosome 11"/>
</dbReference>
<proteinExistence type="predicted"/>
<evidence type="ECO:0000313" key="1">
    <source>
        <dbReference type="EMBL" id="KAI4312435.1"/>
    </source>
</evidence>
<evidence type="ECO:0000313" key="2">
    <source>
        <dbReference type="Proteomes" id="UP001057402"/>
    </source>
</evidence>
<protein>
    <submittedName>
        <fullName evidence="1">Uncharacterized protein</fullName>
    </submittedName>
</protein>
<comment type="caution">
    <text evidence="1">The sequence shown here is derived from an EMBL/GenBank/DDBJ whole genome shotgun (WGS) entry which is preliminary data.</text>
</comment>
<gene>
    <name evidence="1" type="ORF">MLD38_037245</name>
</gene>